<protein>
    <submittedName>
        <fullName evidence="3">DNA-binding transcriptional regulator, XRE-family HTH domain</fullName>
    </submittedName>
</protein>
<organism evidence="3 4">
    <name type="scientific">Anaerocolumna jejuensis DSM 15929</name>
    <dbReference type="NCBI Taxonomy" id="1121322"/>
    <lineage>
        <taxon>Bacteria</taxon>
        <taxon>Bacillati</taxon>
        <taxon>Bacillota</taxon>
        <taxon>Clostridia</taxon>
        <taxon>Lachnospirales</taxon>
        <taxon>Lachnospiraceae</taxon>
        <taxon>Anaerocolumna</taxon>
    </lineage>
</organism>
<proteinExistence type="predicted"/>
<dbReference type="CDD" id="cd00093">
    <property type="entry name" value="HTH_XRE"/>
    <property type="match status" value="1"/>
</dbReference>
<sequence length="356" mass="40615">MKLGAHIAALRKSKGMTQEQLAAAVGISAPAVSKWETDTSCPDISLLCPIARALGTNVDKLLQFEEMLSKDELTKRNNEIVETAIKGNLEKAESMLNNLLHTYPSDYELKYNASLTLDMFAMLFPLETSEKLNKWKELKKQLLEEIRMAGVSSYWQSTVSKLAGLAIQNGELEQAEQMLKELPEHTSDSSMLWAQLYLKRNEPEKAVEVTQKRLYVLVRKLQLCLISQMNKEMIPGAEQTLEICKVYRQVEEIFKIGGETSEGLFIEAYLRMGNYEEAKNSAVKLINDIMGTVQQPNPLLFYPAIKIEDGQPIATREMKKMMLEGIMKEEFFEVYRQDIEFQRAIEKLQQDIQNSN</sequence>
<evidence type="ECO:0000313" key="3">
    <source>
        <dbReference type="EMBL" id="SHJ77723.1"/>
    </source>
</evidence>
<keyword evidence="1 3" id="KW-0238">DNA-binding</keyword>
<dbReference type="PANTHER" id="PTHR46558:SF11">
    <property type="entry name" value="HTH-TYPE TRANSCRIPTIONAL REGULATOR XRE"/>
    <property type="match status" value="1"/>
</dbReference>
<dbReference type="AlphaFoldDB" id="A0A1M6M316"/>
<accession>A0A1M6M316</accession>
<dbReference type="InterPro" id="IPR001387">
    <property type="entry name" value="Cro/C1-type_HTH"/>
</dbReference>
<keyword evidence="4" id="KW-1185">Reference proteome</keyword>
<dbReference type="Gene3D" id="1.10.260.40">
    <property type="entry name" value="lambda repressor-like DNA-binding domains"/>
    <property type="match status" value="1"/>
</dbReference>
<dbReference type="InterPro" id="IPR011990">
    <property type="entry name" value="TPR-like_helical_dom_sf"/>
</dbReference>
<dbReference type="Proteomes" id="UP000184386">
    <property type="component" value="Unassembled WGS sequence"/>
</dbReference>
<dbReference type="Gene3D" id="1.25.40.10">
    <property type="entry name" value="Tetratricopeptide repeat domain"/>
    <property type="match status" value="1"/>
</dbReference>
<dbReference type="SMART" id="SM00530">
    <property type="entry name" value="HTH_XRE"/>
    <property type="match status" value="1"/>
</dbReference>
<dbReference type="OrthoDB" id="9812495at2"/>
<reference evidence="3 4" key="1">
    <citation type="submission" date="2016-11" db="EMBL/GenBank/DDBJ databases">
        <authorList>
            <person name="Jaros S."/>
            <person name="Januszkiewicz K."/>
            <person name="Wedrychowicz H."/>
        </authorList>
    </citation>
    <scope>NUCLEOTIDE SEQUENCE [LARGE SCALE GENOMIC DNA]</scope>
    <source>
        <strain evidence="3 4">DSM 15929</strain>
    </source>
</reference>
<dbReference type="InterPro" id="IPR010982">
    <property type="entry name" value="Lambda_DNA-bd_dom_sf"/>
</dbReference>
<dbReference type="GO" id="GO:0003677">
    <property type="term" value="F:DNA binding"/>
    <property type="evidence" value="ECO:0007669"/>
    <property type="project" value="UniProtKB-KW"/>
</dbReference>
<feature type="domain" description="HTH cro/C1-type" evidence="2">
    <location>
        <begin position="7"/>
        <end position="61"/>
    </location>
</feature>
<evidence type="ECO:0000256" key="1">
    <source>
        <dbReference type="ARBA" id="ARBA00023125"/>
    </source>
</evidence>
<dbReference type="SUPFAM" id="SSF48452">
    <property type="entry name" value="TPR-like"/>
    <property type="match status" value="1"/>
</dbReference>
<dbReference type="STRING" id="1121322.SAMN02745136_00816"/>
<dbReference type="PANTHER" id="PTHR46558">
    <property type="entry name" value="TRACRIPTIONAL REGULATORY PROTEIN-RELATED-RELATED"/>
    <property type="match status" value="1"/>
</dbReference>
<evidence type="ECO:0000259" key="2">
    <source>
        <dbReference type="PROSITE" id="PS50943"/>
    </source>
</evidence>
<gene>
    <name evidence="3" type="ORF">SAMN02745136_00816</name>
</gene>
<name>A0A1M6M316_9FIRM</name>
<evidence type="ECO:0000313" key="4">
    <source>
        <dbReference type="Proteomes" id="UP000184386"/>
    </source>
</evidence>
<dbReference type="EMBL" id="FRAC01000007">
    <property type="protein sequence ID" value="SHJ77723.1"/>
    <property type="molecule type" value="Genomic_DNA"/>
</dbReference>
<dbReference type="SUPFAM" id="SSF47413">
    <property type="entry name" value="lambda repressor-like DNA-binding domains"/>
    <property type="match status" value="1"/>
</dbReference>
<dbReference type="Pfam" id="PF01381">
    <property type="entry name" value="HTH_3"/>
    <property type="match status" value="1"/>
</dbReference>
<dbReference type="PROSITE" id="PS50943">
    <property type="entry name" value="HTH_CROC1"/>
    <property type="match status" value="1"/>
</dbReference>
<dbReference type="RefSeq" id="WP_073273211.1">
    <property type="nucleotide sequence ID" value="NZ_FRAC01000007.1"/>
</dbReference>